<keyword evidence="1" id="KW-1133">Transmembrane helix</keyword>
<keyword evidence="3" id="KW-1185">Reference proteome</keyword>
<evidence type="ECO:0000256" key="1">
    <source>
        <dbReference type="SAM" id="Phobius"/>
    </source>
</evidence>
<dbReference type="EMBL" id="RQJP01000002">
    <property type="protein sequence ID" value="RRB14826.1"/>
    <property type="molecule type" value="Genomic_DNA"/>
</dbReference>
<evidence type="ECO:0008006" key="4">
    <source>
        <dbReference type="Google" id="ProtNLM"/>
    </source>
</evidence>
<feature type="transmembrane region" description="Helical" evidence="1">
    <location>
        <begin position="229"/>
        <end position="248"/>
    </location>
</feature>
<name>A0A3P1CP36_9BACT</name>
<organism evidence="2 3">
    <name type="scientific">Larkinella knui</name>
    <dbReference type="NCBI Taxonomy" id="2025310"/>
    <lineage>
        <taxon>Bacteria</taxon>
        <taxon>Pseudomonadati</taxon>
        <taxon>Bacteroidota</taxon>
        <taxon>Cytophagia</taxon>
        <taxon>Cytophagales</taxon>
        <taxon>Spirosomataceae</taxon>
        <taxon>Larkinella</taxon>
    </lineage>
</organism>
<reference evidence="2 3" key="1">
    <citation type="submission" date="2018-11" db="EMBL/GenBank/DDBJ databases">
        <authorList>
            <person name="Zhou Z."/>
            <person name="Wang G."/>
        </authorList>
    </citation>
    <scope>NUCLEOTIDE SEQUENCE [LARGE SCALE GENOMIC DNA]</scope>
    <source>
        <strain evidence="2 3">KCTC42998</strain>
    </source>
</reference>
<dbReference type="Proteomes" id="UP000274271">
    <property type="component" value="Unassembled WGS sequence"/>
</dbReference>
<evidence type="ECO:0000313" key="3">
    <source>
        <dbReference type="Proteomes" id="UP000274271"/>
    </source>
</evidence>
<feature type="transmembrane region" description="Helical" evidence="1">
    <location>
        <begin position="128"/>
        <end position="145"/>
    </location>
</feature>
<feature type="transmembrane region" description="Helical" evidence="1">
    <location>
        <begin position="157"/>
        <end position="177"/>
    </location>
</feature>
<feature type="transmembrane region" description="Helical" evidence="1">
    <location>
        <begin position="99"/>
        <end position="121"/>
    </location>
</feature>
<protein>
    <recommendedName>
        <fullName evidence="4">DoxX family membrane protein</fullName>
    </recommendedName>
</protein>
<feature type="transmembrane region" description="Helical" evidence="1">
    <location>
        <begin position="70"/>
        <end position="93"/>
    </location>
</feature>
<feature type="transmembrane region" description="Helical" evidence="1">
    <location>
        <begin position="255"/>
        <end position="274"/>
    </location>
</feature>
<feature type="transmembrane region" description="Helical" evidence="1">
    <location>
        <begin position="198"/>
        <end position="217"/>
    </location>
</feature>
<accession>A0A3P1CP36</accession>
<dbReference type="OrthoDB" id="1122300at2"/>
<keyword evidence="1" id="KW-0812">Transmembrane</keyword>
<dbReference type="AlphaFoldDB" id="A0A3P1CP36"/>
<sequence>MNTGLALTNAYQRLDRSFGMGQRALGLIDTKPDDTISLLCRVLKTKAAGIMDYVNVDGQTALFYPIGRRFFGLGIAGIGIIHFVVPGLQPVIVPLPPEAVWSGFGYAVGAVLTGAGVAILLNWKPQTSARLLGVLLLLFLVFGHLPNRLAHHPEILGYWTDAIKLVALTGGAFALSAPKPDLAGTSAKWSHFASYGKYLYALMLILFGIDHFIYADLVKSMVPTWIPAPLFWTYLTGLALIGSGLSIVINFNVSFILRLLAIMLLLWLVLLHLPSTINAPLGNGNPAISSLECLAFSGIALFLSDSHEPRHPTGSRLKSPKPA</sequence>
<evidence type="ECO:0000313" key="2">
    <source>
        <dbReference type="EMBL" id="RRB14826.1"/>
    </source>
</evidence>
<gene>
    <name evidence="2" type="ORF">EHT87_09670</name>
</gene>
<keyword evidence="1" id="KW-0472">Membrane</keyword>
<comment type="caution">
    <text evidence="2">The sequence shown here is derived from an EMBL/GenBank/DDBJ whole genome shotgun (WGS) entry which is preliminary data.</text>
</comment>
<proteinExistence type="predicted"/>